<protein>
    <submittedName>
        <fullName evidence="1">Uncharacterized protein</fullName>
    </submittedName>
</protein>
<accession>A0A166IJR5</accession>
<sequence>MAKVRLKICDPVVPWHSFIKGKCSKYHFPSSTHSWRPLQLQAIAKPSQAVAALAAAMQWQMEKRNEQWWKMQPHRKNRKNLLTRTHSQVSRATHYLRSTQRAHIGLVHMGLAGVCRSGGWARDRPAGAHGTGLGTRWSSEWARERRVHIGAVGAMGTAGVMGLVGTRGSGGSTWDQQARVGAVSGQGSGGYARERRVCKGAAGVHGTDRHAWERRVQMGLAGACGNGEWARERRVCKGVAVHMGVAGVHGTGRHHEAA</sequence>
<dbReference type="Proteomes" id="UP000076532">
    <property type="component" value="Unassembled WGS sequence"/>
</dbReference>
<name>A0A166IJR5_9AGAM</name>
<evidence type="ECO:0000313" key="1">
    <source>
        <dbReference type="EMBL" id="KZP19899.1"/>
    </source>
</evidence>
<proteinExistence type="predicted"/>
<keyword evidence="2" id="KW-1185">Reference proteome</keyword>
<dbReference type="EMBL" id="KV417559">
    <property type="protein sequence ID" value="KZP19899.1"/>
    <property type="molecule type" value="Genomic_DNA"/>
</dbReference>
<reference evidence="1 2" key="1">
    <citation type="journal article" date="2016" name="Mol. Biol. Evol.">
        <title>Comparative Genomics of Early-Diverging Mushroom-Forming Fungi Provides Insights into the Origins of Lignocellulose Decay Capabilities.</title>
        <authorList>
            <person name="Nagy L.G."/>
            <person name="Riley R."/>
            <person name="Tritt A."/>
            <person name="Adam C."/>
            <person name="Daum C."/>
            <person name="Floudas D."/>
            <person name="Sun H."/>
            <person name="Yadav J.S."/>
            <person name="Pangilinan J."/>
            <person name="Larsson K.H."/>
            <person name="Matsuura K."/>
            <person name="Barry K."/>
            <person name="Labutti K."/>
            <person name="Kuo R."/>
            <person name="Ohm R.A."/>
            <person name="Bhattacharya S.S."/>
            <person name="Shirouzu T."/>
            <person name="Yoshinaga Y."/>
            <person name="Martin F.M."/>
            <person name="Grigoriev I.V."/>
            <person name="Hibbett D.S."/>
        </authorList>
    </citation>
    <scope>NUCLEOTIDE SEQUENCE [LARGE SCALE GENOMIC DNA]</scope>
    <source>
        <strain evidence="1 2">CBS 109695</strain>
    </source>
</reference>
<gene>
    <name evidence="1" type="ORF">FIBSPDRAFT_892292</name>
</gene>
<organism evidence="1 2">
    <name type="scientific">Athelia psychrophila</name>
    <dbReference type="NCBI Taxonomy" id="1759441"/>
    <lineage>
        <taxon>Eukaryota</taxon>
        <taxon>Fungi</taxon>
        <taxon>Dikarya</taxon>
        <taxon>Basidiomycota</taxon>
        <taxon>Agaricomycotina</taxon>
        <taxon>Agaricomycetes</taxon>
        <taxon>Agaricomycetidae</taxon>
        <taxon>Atheliales</taxon>
        <taxon>Atheliaceae</taxon>
        <taxon>Athelia</taxon>
    </lineage>
</organism>
<evidence type="ECO:0000313" key="2">
    <source>
        <dbReference type="Proteomes" id="UP000076532"/>
    </source>
</evidence>
<dbReference type="AlphaFoldDB" id="A0A166IJR5"/>